<organism evidence="1 2">
    <name type="scientific">Tepidibacillus fermentans</name>
    <dbReference type="NCBI Taxonomy" id="1281767"/>
    <lineage>
        <taxon>Bacteria</taxon>
        <taxon>Bacillati</taxon>
        <taxon>Bacillota</taxon>
        <taxon>Bacilli</taxon>
        <taxon>Bacillales</taxon>
        <taxon>Bacillaceae</taxon>
        <taxon>Tepidibacillus</taxon>
    </lineage>
</organism>
<dbReference type="Pfam" id="PF06962">
    <property type="entry name" value="rRNA_methylase"/>
    <property type="match status" value="1"/>
</dbReference>
<dbReference type="Gene3D" id="3.40.50.150">
    <property type="entry name" value="Vaccinia Virus protein VP39"/>
    <property type="match status" value="1"/>
</dbReference>
<dbReference type="RefSeq" id="WP_132768465.1">
    <property type="nucleotide sequence ID" value="NZ_SMAB01000007.1"/>
</dbReference>
<evidence type="ECO:0000313" key="1">
    <source>
        <dbReference type="EMBL" id="TCS83031.1"/>
    </source>
</evidence>
<dbReference type="GO" id="GO:0032259">
    <property type="term" value="P:methylation"/>
    <property type="evidence" value="ECO:0007669"/>
    <property type="project" value="UniProtKB-KW"/>
</dbReference>
<proteinExistence type="predicted"/>
<keyword evidence="1" id="KW-0489">Methyltransferase</keyword>
<keyword evidence="1" id="KW-0808">Transferase</keyword>
<dbReference type="InterPro" id="IPR029063">
    <property type="entry name" value="SAM-dependent_MTases_sf"/>
</dbReference>
<dbReference type="OrthoDB" id="9792989at2"/>
<dbReference type="SUPFAM" id="SSF53335">
    <property type="entry name" value="S-adenosyl-L-methionine-dependent methyltransferases"/>
    <property type="match status" value="1"/>
</dbReference>
<sequence>MSFLPILQFGKELIKNRVKPGDIVVDGTCGNGYDTVFLAELIGENGKVYGFDVQEQAIVNTKKRLEEKNLLSRVHCIKEGHETIEKWVKHHVKAALFNLGYLPGSDKTVVTKGDTTIKAIQALLKLLTDDGIIVLIVYSGHDQGTEAKIIETFLQSLSQKEFSVMKLKYINQINFSPYLLAIERKSS</sequence>
<reference evidence="1 2" key="1">
    <citation type="submission" date="2019-03" db="EMBL/GenBank/DDBJ databases">
        <title>Genomic Encyclopedia of Type Strains, Phase IV (KMG-IV): sequencing the most valuable type-strain genomes for metagenomic binning, comparative biology and taxonomic classification.</title>
        <authorList>
            <person name="Goeker M."/>
        </authorList>
    </citation>
    <scope>NUCLEOTIDE SEQUENCE [LARGE SCALE GENOMIC DNA]</scope>
    <source>
        <strain evidence="1 2">DSM 23802</strain>
    </source>
</reference>
<comment type="caution">
    <text evidence="1">The sequence shown here is derived from an EMBL/GenBank/DDBJ whole genome shotgun (WGS) entry which is preliminary data.</text>
</comment>
<gene>
    <name evidence="1" type="ORF">EDD72_107115</name>
</gene>
<dbReference type="Proteomes" id="UP000295788">
    <property type="component" value="Unassembled WGS sequence"/>
</dbReference>
<name>A0A4R3KI73_9BACI</name>
<dbReference type="EMBL" id="SMAB01000007">
    <property type="protein sequence ID" value="TCS83031.1"/>
    <property type="molecule type" value="Genomic_DNA"/>
</dbReference>
<dbReference type="InterPro" id="IPR010719">
    <property type="entry name" value="MnmM_MeTrfase"/>
</dbReference>
<dbReference type="PANTHER" id="PTHR35276:SF1">
    <property type="entry name" value="TRNA (MNM(5)S(2)U34)-METHYLTRANSFERASE, CHLOROPLASTIC"/>
    <property type="match status" value="1"/>
</dbReference>
<accession>A0A4R3KI73</accession>
<protein>
    <submittedName>
        <fullName evidence="1">Putative rRNA methylase</fullName>
    </submittedName>
</protein>
<dbReference type="GO" id="GO:0008168">
    <property type="term" value="F:methyltransferase activity"/>
    <property type="evidence" value="ECO:0007669"/>
    <property type="project" value="UniProtKB-KW"/>
</dbReference>
<evidence type="ECO:0000313" key="2">
    <source>
        <dbReference type="Proteomes" id="UP000295788"/>
    </source>
</evidence>
<dbReference type="PANTHER" id="PTHR35276">
    <property type="entry name" value="S-ADENOSYL-L-METHIONINE-DEPENDENT METHYLTRANSFERASES SUPERFAMILY PROTEIN"/>
    <property type="match status" value="1"/>
</dbReference>
<dbReference type="AlphaFoldDB" id="A0A4R3KI73"/>
<keyword evidence="2" id="KW-1185">Reference proteome</keyword>